<name>A0A1N6HCX9_9BACT</name>
<dbReference type="InterPro" id="IPR000073">
    <property type="entry name" value="AB_hydrolase_1"/>
</dbReference>
<dbReference type="EMBL" id="FSRA01000001">
    <property type="protein sequence ID" value="SIO17688.1"/>
    <property type="molecule type" value="Genomic_DNA"/>
</dbReference>
<dbReference type="SUPFAM" id="SSF53474">
    <property type="entry name" value="alpha/beta-Hydrolases"/>
    <property type="match status" value="1"/>
</dbReference>
<dbReference type="OrthoDB" id="252464at2"/>
<keyword evidence="3" id="KW-1185">Reference proteome</keyword>
<dbReference type="InterPro" id="IPR050266">
    <property type="entry name" value="AB_hydrolase_sf"/>
</dbReference>
<dbReference type="Pfam" id="PF00561">
    <property type="entry name" value="Abhydrolase_1"/>
    <property type="match status" value="1"/>
</dbReference>
<sequence length="267" mass="29848">MWKKISNGNQEGAYWAEGEGKVVVLIHGFAEDHSVWEHQTAFLRVHYRVLVPDLPGTGNSPLTHPLSVESMAEFIYAMLVTEGVSEATVIGHSMGGYVALAFAEKYPHLLEGLGLFSSTAKADSPEKVEARQKSIRMMQQYDREPFLRQLIPNMFAEAFRSKQAARVENFVQQALPGNKEPLIAYYEAMIARPDRTAVLKEIRVPVLFFIGKDDQAVPPDNTLGQVTLPAIASVHIFDQVGHMGLLEVYEESNLVLHHFIAFCQRAL</sequence>
<dbReference type="InterPro" id="IPR029058">
    <property type="entry name" value="AB_hydrolase_fold"/>
</dbReference>
<evidence type="ECO:0000313" key="3">
    <source>
        <dbReference type="Proteomes" id="UP000185003"/>
    </source>
</evidence>
<accession>A0A1N6HCX9</accession>
<evidence type="ECO:0000313" key="2">
    <source>
        <dbReference type="EMBL" id="SIO17688.1"/>
    </source>
</evidence>
<organism evidence="2 3">
    <name type="scientific">Chitinophaga niabensis</name>
    <dbReference type="NCBI Taxonomy" id="536979"/>
    <lineage>
        <taxon>Bacteria</taxon>
        <taxon>Pseudomonadati</taxon>
        <taxon>Bacteroidota</taxon>
        <taxon>Chitinophagia</taxon>
        <taxon>Chitinophagales</taxon>
        <taxon>Chitinophagaceae</taxon>
        <taxon>Chitinophaga</taxon>
    </lineage>
</organism>
<dbReference type="AlphaFoldDB" id="A0A1N6HCX9"/>
<reference evidence="2 3" key="1">
    <citation type="submission" date="2016-11" db="EMBL/GenBank/DDBJ databases">
        <authorList>
            <person name="Jaros S."/>
            <person name="Januszkiewicz K."/>
            <person name="Wedrychowicz H."/>
        </authorList>
    </citation>
    <scope>NUCLEOTIDE SEQUENCE [LARGE SCALE GENOMIC DNA]</scope>
    <source>
        <strain evidence="2 3">DSM 24787</strain>
    </source>
</reference>
<protein>
    <submittedName>
        <fullName evidence="2">Pimeloyl-ACP methyl ester carboxylesterase</fullName>
    </submittedName>
</protein>
<gene>
    <name evidence="2" type="ORF">SAMN04488055_3311</name>
</gene>
<evidence type="ECO:0000259" key="1">
    <source>
        <dbReference type="Pfam" id="PF00561"/>
    </source>
</evidence>
<dbReference type="STRING" id="536979.SAMN04488055_3311"/>
<dbReference type="Proteomes" id="UP000185003">
    <property type="component" value="Unassembled WGS sequence"/>
</dbReference>
<dbReference type="PANTHER" id="PTHR43798">
    <property type="entry name" value="MONOACYLGLYCEROL LIPASE"/>
    <property type="match status" value="1"/>
</dbReference>
<feature type="domain" description="AB hydrolase-1" evidence="1">
    <location>
        <begin position="22"/>
        <end position="247"/>
    </location>
</feature>
<proteinExistence type="predicted"/>
<dbReference type="RefSeq" id="WP_074240276.1">
    <property type="nucleotide sequence ID" value="NZ_FSRA01000001.1"/>
</dbReference>
<dbReference type="PRINTS" id="PR00111">
    <property type="entry name" value="ABHYDROLASE"/>
</dbReference>
<dbReference type="Gene3D" id="3.40.50.1820">
    <property type="entry name" value="alpha/beta hydrolase"/>
    <property type="match status" value="1"/>
</dbReference>